<dbReference type="EMBL" id="BDGG01000017">
    <property type="protein sequence ID" value="GAV08466.1"/>
    <property type="molecule type" value="Genomic_DNA"/>
</dbReference>
<dbReference type="InterPro" id="IPR057954">
    <property type="entry name" value="SET_TTL12"/>
</dbReference>
<feature type="domain" description="Tubulin--tyrosine ligase-like protein 12 SET-like" evidence="1">
    <location>
        <begin position="82"/>
        <end position="261"/>
    </location>
</feature>
<comment type="caution">
    <text evidence="2">The sequence shown here is derived from an EMBL/GenBank/DDBJ whole genome shotgun (WGS) entry which is preliminary data.</text>
</comment>
<dbReference type="Proteomes" id="UP000186922">
    <property type="component" value="Unassembled WGS sequence"/>
</dbReference>
<gene>
    <name evidence="2" type="primary">RvY_18149-1</name>
    <name evidence="2" type="synonym">RvY_18149.1</name>
    <name evidence="2" type="ORF">RvY_18149</name>
</gene>
<dbReference type="Pfam" id="PF25556">
    <property type="entry name" value="SET_TTL"/>
    <property type="match status" value="1"/>
</dbReference>
<proteinExistence type="predicted"/>
<protein>
    <recommendedName>
        <fullName evidence="1">Tubulin--tyrosine ligase-like protein 12 SET-like domain-containing protein</fullName>
    </recommendedName>
</protein>
<organism evidence="2 3">
    <name type="scientific">Ramazzottius varieornatus</name>
    <name type="common">Water bear</name>
    <name type="synonym">Tardigrade</name>
    <dbReference type="NCBI Taxonomy" id="947166"/>
    <lineage>
        <taxon>Eukaryota</taxon>
        <taxon>Metazoa</taxon>
        <taxon>Ecdysozoa</taxon>
        <taxon>Tardigrada</taxon>
        <taxon>Eutardigrada</taxon>
        <taxon>Parachela</taxon>
        <taxon>Hypsibioidea</taxon>
        <taxon>Ramazzottiidae</taxon>
        <taxon>Ramazzottius</taxon>
    </lineage>
</organism>
<sequence length="659" mass="75537">MEDQARGDASCTYEQFVLYHEAQLRKSGVPELYWPALSRKLQNDVWDLGSRVTVNRVLLEASEDTTVDGDIAVREGEEDLPFPIVLCGPAGISMTEPDSIFLVDHAWTFDIISARPMLRSYPALLERMCDIMDIDRSPLSEEPSTASGKEEIRERLIEAVLQNMWKFVNTYSFSSSLLSAEDKLPRWYMHDEIGSRIAHADESNCRLIPFYYVQGQITYSLLFPLCDIEDGQELTRNFIEGLASAGQDEAYRQCRLLPWREVQLPADTSYDPRAVPLDYFRNSALADSLPAPNNAKASSTRIESPKLSSPAKVFSEYEVLTTFLTDERFQIVDSPADADILWYSRHFNDYRGLVEEFPDKLINQFPYESVVTVKDLLAIICRRTVADGQPLIDPQTLNSSPPWLAATYNLESDLVNFVAYFLERQKRGMNNLWICKPWNLARSLDMIITDNLSAIVRLPETGPKLCCKYIENPILFHRADVPGGPVKFDLRFIVLLHSVAPLRLAMYQHFWLRFANQPFALSDYDIYDKHFTVMNYGQGPIHQMFCHDFVRHFEEQNSAQSWAEVEKEVYRIVRQVFEAATSQAPPAGLAPSPQSRAIYGLDFMLKWNTSGDRPAVQPVLLEINYSPDCKRACDYYPDFFNHVLRYLVLNEKPQTIIEL</sequence>
<keyword evidence="3" id="KW-1185">Reference proteome</keyword>
<dbReference type="PANTHER" id="PTHR46088">
    <property type="entry name" value="TUBULIN--TYROSINE LIGASE-LIKE PROTEIN 12"/>
    <property type="match status" value="1"/>
</dbReference>
<dbReference type="AlphaFoldDB" id="A0A1D1W599"/>
<evidence type="ECO:0000313" key="3">
    <source>
        <dbReference type="Proteomes" id="UP000186922"/>
    </source>
</evidence>
<evidence type="ECO:0000313" key="2">
    <source>
        <dbReference type="EMBL" id="GAV08466.1"/>
    </source>
</evidence>
<dbReference type="InterPro" id="IPR027749">
    <property type="entry name" value="TTLL12"/>
</dbReference>
<dbReference type="GO" id="GO:0005737">
    <property type="term" value="C:cytoplasm"/>
    <property type="evidence" value="ECO:0007669"/>
    <property type="project" value="TreeGrafter"/>
</dbReference>
<reference evidence="2 3" key="1">
    <citation type="journal article" date="2016" name="Nat. Commun.">
        <title>Extremotolerant tardigrade genome and improved radiotolerance of human cultured cells by tardigrade-unique protein.</title>
        <authorList>
            <person name="Hashimoto T."/>
            <person name="Horikawa D.D."/>
            <person name="Saito Y."/>
            <person name="Kuwahara H."/>
            <person name="Kozuka-Hata H."/>
            <person name="Shin-I T."/>
            <person name="Minakuchi Y."/>
            <person name="Ohishi K."/>
            <person name="Motoyama A."/>
            <person name="Aizu T."/>
            <person name="Enomoto A."/>
            <person name="Kondo K."/>
            <person name="Tanaka S."/>
            <person name="Hara Y."/>
            <person name="Koshikawa S."/>
            <person name="Sagara H."/>
            <person name="Miura T."/>
            <person name="Yokobori S."/>
            <person name="Miyagawa K."/>
            <person name="Suzuki Y."/>
            <person name="Kubo T."/>
            <person name="Oyama M."/>
            <person name="Kohara Y."/>
            <person name="Fujiyama A."/>
            <person name="Arakawa K."/>
            <person name="Katayama T."/>
            <person name="Toyoda A."/>
            <person name="Kunieda T."/>
        </authorList>
    </citation>
    <scope>NUCLEOTIDE SEQUENCE [LARGE SCALE GENOMIC DNA]</scope>
    <source>
        <strain evidence="2 3">YOKOZUNA-1</strain>
    </source>
</reference>
<dbReference type="Gene3D" id="3.30.470.20">
    <property type="entry name" value="ATP-grasp fold, B domain"/>
    <property type="match status" value="1"/>
</dbReference>
<dbReference type="STRING" id="947166.A0A1D1W599"/>
<dbReference type="PANTHER" id="PTHR46088:SF1">
    <property type="entry name" value="TUBULIN--TYROSINE LIGASE-LIKE PROTEIN 12"/>
    <property type="match status" value="1"/>
</dbReference>
<dbReference type="InterPro" id="IPR004344">
    <property type="entry name" value="TTL/TTLL_fam"/>
</dbReference>
<evidence type="ECO:0000259" key="1">
    <source>
        <dbReference type="Pfam" id="PF25556"/>
    </source>
</evidence>
<dbReference type="PROSITE" id="PS51221">
    <property type="entry name" value="TTL"/>
    <property type="match status" value="1"/>
</dbReference>
<dbReference type="Pfam" id="PF03133">
    <property type="entry name" value="TTL"/>
    <property type="match status" value="1"/>
</dbReference>
<dbReference type="OrthoDB" id="60477at2759"/>
<accession>A0A1D1W599</accession>
<name>A0A1D1W599_RAMVA</name>